<sequence length="55" mass="6204">MTRYKGETEHWSAMFMFCYMEPLSCIGSCSGGFYYTETDFPTSDSDPYCCSGPKG</sequence>
<organism evidence="1 2">
    <name type="scientific">Trichodelitschia bisporula</name>
    <dbReference type="NCBI Taxonomy" id="703511"/>
    <lineage>
        <taxon>Eukaryota</taxon>
        <taxon>Fungi</taxon>
        <taxon>Dikarya</taxon>
        <taxon>Ascomycota</taxon>
        <taxon>Pezizomycotina</taxon>
        <taxon>Dothideomycetes</taxon>
        <taxon>Dothideomycetes incertae sedis</taxon>
        <taxon>Phaeotrichales</taxon>
        <taxon>Phaeotrichaceae</taxon>
        <taxon>Trichodelitschia</taxon>
    </lineage>
</organism>
<dbReference type="AlphaFoldDB" id="A0A6G1I704"/>
<name>A0A6G1I704_9PEZI</name>
<accession>A0A6G1I704</accession>
<keyword evidence="2" id="KW-1185">Reference proteome</keyword>
<evidence type="ECO:0000313" key="1">
    <source>
        <dbReference type="EMBL" id="KAF2403775.1"/>
    </source>
</evidence>
<dbReference type="EMBL" id="ML996689">
    <property type="protein sequence ID" value="KAF2403775.1"/>
    <property type="molecule type" value="Genomic_DNA"/>
</dbReference>
<reference evidence="1" key="1">
    <citation type="journal article" date="2020" name="Stud. Mycol.">
        <title>101 Dothideomycetes genomes: a test case for predicting lifestyles and emergence of pathogens.</title>
        <authorList>
            <person name="Haridas S."/>
            <person name="Albert R."/>
            <person name="Binder M."/>
            <person name="Bloem J."/>
            <person name="Labutti K."/>
            <person name="Salamov A."/>
            <person name="Andreopoulos B."/>
            <person name="Baker S."/>
            <person name="Barry K."/>
            <person name="Bills G."/>
            <person name="Bluhm B."/>
            <person name="Cannon C."/>
            <person name="Castanera R."/>
            <person name="Culley D."/>
            <person name="Daum C."/>
            <person name="Ezra D."/>
            <person name="Gonzalez J."/>
            <person name="Henrissat B."/>
            <person name="Kuo A."/>
            <person name="Liang C."/>
            <person name="Lipzen A."/>
            <person name="Lutzoni F."/>
            <person name="Magnuson J."/>
            <person name="Mondo S."/>
            <person name="Nolan M."/>
            <person name="Ohm R."/>
            <person name="Pangilinan J."/>
            <person name="Park H.-J."/>
            <person name="Ramirez L."/>
            <person name="Alfaro M."/>
            <person name="Sun H."/>
            <person name="Tritt A."/>
            <person name="Yoshinaga Y."/>
            <person name="Zwiers L.-H."/>
            <person name="Turgeon B."/>
            <person name="Goodwin S."/>
            <person name="Spatafora J."/>
            <person name="Crous P."/>
            <person name="Grigoriev I."/>
        </authorList>
    </citation>
    <scope>NUCLEOTIDE SEQUENCE</scope>
    <source>
        <strain evidence="1">CBS 262.69</strain>
    </source>
</reference>
<proteinExistence type="predicted"/>
<dbReference type="Proteomes" id="UP000799640">
    <property type="component" value="Unassembled WGS sequence"/>
</dbReference>
<protein>
    <submittedName>
        <fullName evidence="1">Uncharacterized protein</fullName>
    </submittedName>
</protein>
<evidence type="ECO:0000313" key="2">
    <source>
        <dbReference type="Proteomes" id="UP000799640"/>
    </source>
</evidence>
<gene>
    <name evidence="1" type="ORF">EJ06DRAFT_527373</name>
</gene>